<dbReference type="InterPro" id="IPR029061">
    <property type="entry name" value="THDP-binding"/>
</dbReference>
<evidence type="ECO:0000256" key="4">
    <source>
        <dbReference type="ARBA" id="ARBA00051764"/>
    </source>
</evidence>
<organism evidence="6 7">
    <name type="scientific">Fonsecaea erecta</name>
    <dbReference type="NCBI Taxonomy" id="1367422"/>
    <lineage>
        <taxon>Eukaryota</taxon>
        <taxon>Fungi</taxon>
        <taxon>Dikarya</taxon>
        <taxon>Ascomycota</taxon>
        <taxon>Pezizomycotina</taxon>
        <taxon>Eurotiomycetes</taxon>
        <taxon>Chaetothyriomycetidae</taxon>
        <taxon>Chaetothyriales</taxon>
        <taxon>Herpotrichiellaceae</taxon>
        <taxon>Fonsecaea</taxon>
    </lineage>
</organism>
<evidence type="ECO:0000259" key="5">
    <source>
        <dbReference type="SMART" id="SM00861"/>
    </source>
</evidence>
<evidence type="ECO:0000313" key="6">
    <source>
        <dbReference type="EMBL" id="OAP56313.1"/>
    </source>
</evidence>
<gene>
    <name evidence="6" type="ORF">AYL99_09492</name>
</gene>
<dbReference type="Proteomes" id="UP000078343">
    <property type="component" value="Unassembled WGS sequence"/>
</dbReference>
<dbReference type="SMART" id="SM00861">
    <property type="entry name" value="Transket_pyr"/>
    <property type="match status" value="1"/>
</dbReference>
<protein>
    <recommendedName>
        <fullName evidence="2">3-methyl-2-oxobutanoate dehydrogenase (2-methylpropanoyl-transferring)</fullName>
        <ecNumber evidence="2">1.2.4.4</ecNumber>
    </recommendedName>
</protein>
<evidence type="ECO:0000313" key="7">
    <source>
        <dbReference type="Proteomes" id="UP000078343"/>
    </source>
</evidence>
<dbReference type="EC" id="1.2.4.4" evidence="2"/>
<dbReference type="SUPFAM" id="SSF52922">
    <property type="entry name" value="TK C-terminal domain-like"/>
    <property type="match status" value="1"/>
</dbReference>
<accession>A0A178ZAU6</accession>
<proteinExistence type="predicted"/>
<name>A0A178ZAU6_9EURO</name>
<dbReference type="InterPro" id="IPR033248">
    <property type="entry name" value="Transketolase_C"/>
</dbReference>
<dbReference type="STRING" id="1367422.A0A178ZAU6"/>
<dbReference type="AlphaFoldDB" id="A0A178ZAU6"/>
<dbReference type="GO" id="GO:0003863">
    <property type="term" value="F:branched-chain 2-oxo acid dehydrogenase activity"/>
    <property type="evidence" value="ECO:0007669"/>
    <property type="project" value="UniProtKB-EC"/>
</dbReference>
<sequence>MFAGRRLATIPRLLKPSSQLRYASHTSSEARLNKPIDFKKTAVLHQSQNSARSAYGLSQDAPVDWVNLHGAINASLHHALKSDENVLLFGEDVAFGGVFRCSKGLTDEFGTSRVFNTPLSEQGIVGFAIGCAAEGMKPVAEIQFADYVFPAFDQLVNEAAKFRYREGATGGNCGGLVVRMPCGSVGHGALYHSQSPEALFTHVPGLRVIMPRSPSQAKGLLTASILHSHDPVIFMEPKVLYRAAEEFVPRDPYTLPLDKAEVLKQGKDLTVISYGQPLYLCSAAIEALEKEIKGLSIELIDLRAIYPWDRDTIMQSVNKTGRAVVVHESMYNAGVGAEVAASIQEGAFLRLEAPVARVTGWSTHPGLIFEKFNIPDVTRIYDAIKRTVEY</sequence>
<dbReference type="FunFam" id="3.40.50.920:FF:000001">
    <property type="entry name" value="Pyruvate dehydrogenase E1 beta subunit"/>
    <property type="match status" value="1"/>
</dbReference>
<dbReference type="FunFam" id="3.40.50.970:FF:000001">
    <property type="entry name" value="Pyruvate dehydrogenase E1 beta subunit"/>
    <property type="match status" value="1"/>
</dbReference>
<dbReference type="GO" id="GO:0007584">
    <property type="term" value="P:response to nutrient"/>
    <property type="evidence" value="ECO:0007669"/>
    <property type="project" value="TreeGrafter"/>
</dbReference>
<keyword evidence="7" id="KW-1185">Reference proteome</keyword>
<dbReference type="GeneID" id="30013660"/>
<dbReference type="GO" id="GO:0009083">
    <property type="term" value="P:branched-chain amino acid catabolic process"/>
    <property type="evidence" value="ECO:0007669"/>
    <property type="project" value="TreeGrafter"/>
</dbReference>
<dbReference type="Gene3D" id="3.40.50.920">
    <property type="match status" value="1"/>
</dbReference>
<dbReference type="SUPFAM" id="SSF52518">
    <property type="entry name" value="Thiamin diphosphate-binding fold (THDP-binding)"/>
    <property type="match status" value="1"/>
</dbReference>
<dbReference type="Pfam" id="PF02780">
    <property type="entry name" value="Transketolase_C"/>
    <property type="match status" value="1"/>
</dbReference>
<evidence type="ECO:0000256" key="3">
    <source>
        <dbReference type="ARBA" id="ARBA00023002"/>
    </source>
</evidence>
<keyword evidence="3" id="KW-0560">Oxidoreductase</keyword>
<dbReference type="PANTHER" id="PTHR42980:SF1">
    <property type="entry name" value="2-OXOISOVALERATE DEHYDROGENASE SUBUNIT BETA, MITOCHONDRIAL"/>
    <property type="match status" value="1"/>
</dbReference>
<dbReference type="GO" id="GO:0006091">
    <property type="term" value="P:generation of precursor metabolites and energy"/>
    <property type="evidence" value="ECO:0007669"/>
    <property type="project" value="UniProtKB-ARBA"/>
</dbReference>
<reference evidence="6 7" key="1">
    <citation type="submission" date="2016-04" db="EMBL/GenBank/DDBJ databases">
        <title>Draft genome of Fonsecaea erecta CBS 125763.</title>
        <authorList>
            <person name="Weiss V.A."/>
            <person name="Vicente V.A."/>
            <person name="Raittz R.T."/>
            <person name="Moreno L.F."/>
            <person name="De Souza E.M."/>
            <person name="Pedrosa F.O."/>
            <person name="Steffens M.B."/>
            <person name="Faoro H."/>
            <person name="Tadra-Sfeir M.Z."/>
            <person name="Najafzadeh M.J."/>
            <person name="Felipe M.S."/>
            <person name="Teixeira M."/>
            <person name="Sun J."/>
            <person name="Xi L."/>
            <person name="Gomes R."/>
            <person name="De Azevedo C.M."/>
            <person name="Salgado C.G."/>
            <person name="Da Silva M.B."/>
            <person name="Nascimento M.F."/>
            <person name="Queiroz-Telles F."/>
            <person name="Attili D.S."/>
            <person name="Gorbushina A."/>
        </authorList>
    </citation>
    <scope>NUCLEOTIDE SEQUENCE [LARGE SCALE GENOMIC DNA]</scope>
    <source>
        <strain evidence="6 7">CBS 125763</strain>
    </source>
</reference>
<dbReference type="Pfam" id="PF02779">
    <property type="entry name" value="Transket_pyr"/>
    <property type="match status" value="1"/>
</dbReference>
<feature type="domain" description="Transketolase-like pyrimidine-binding" evidence="5">
    <location>
        <begin position="66"/>
        <end position="243"/>
    </location>
</feature>
<dbReference type="PANTHER" id="PTHR42980">
    <property type="entry name" value="2-OXOISOVALERATE DEHYDROGENASE SUBUNIT BETA-RELATED"/>
    <property type="match status" value="1"/>
</dbReference>
<evidence type="ECO:0000256" key="2">
    <source>
        <dbReference type="ARBA" id="ARBA00012277"/>
    </source>
</evidence>
<comment type="catalytic activity">
    <reaction evidence="4">
        <text>N(6)-[(R)-lipoyl]-L-lysyl-[protein] + 3-methyl-2-oxobutanoate + H(+) = N(6)-[(R)-S(8)-2-methylpropanoyldihydrolipoyl]-L-lysyl-[protein] + CO2</text>
        <dbReference type="Rhea" id="RHEA:13457"/>
        <dbReference type="Rhea" id="RHEA-COMP:10474"/>
        <dbReference type="Rhea" id="RHEA-COMP:10497"/>
        <dbReference type="ChEBI" id="CHEBI:11851"/>
        <dbReference type="ChEBI" id="CHEBI:15378"/>
        <dbReference type="ChEBI" id="CHEBI:16526"/>
        <dbReference type="ChEBI" id="CHEBI:83099"/>
        <dbReference type="ChEBI" id="CHEBI:83142"/>
        <dbReference type="EC" id="1.2.4.4"/>
    </reaction>
    <physiologicalReaction direction="left-to-right" evidence="4">
        <dbReference type="Rhea" id="RHEA:13458"/>
    </physiologicalReaction>
</comment>
<evidence type="ECO:0000256" key="1">
    <source>
        <dbReference type="ARBA" id="ARBA00001964"/>
    </source>
</evidence>
<dbReference type="CDD" id="cd07036">
    <property type="entry name" value="TPP_PYR_E1-PDHc-beta_like"/>
    <property type="match status" value="1"/>
</dbReference>
<dbReference type="InterPro" id="IPR005475">
    <property type="entry name" value="Transketolase-like_Pyr-bd"/>
</dbReference>
<dbReference type="RefSeq" id="XP_018689680.1">
    <property type="nucleotide sequence ID" value="XM_018840999.1"/>
</dbReference>
<comment type="caution">
    <text evidence="6">The sequence shown here is derived from an EMBL/GenBank/DDBJ whole genome shotgun (WGS) entry which is preliminary data.</text>
</comment>
<dbReference type="InterPro" id="IPR009014">
    <property type="entry name" value="Transketo_C/PFOR_II"/>
</dbReference>
<dbReference type="Gene3D" id="3.40.50.970">
    <property type="match status" value="1"/>
</dbReference>
<comment type="cofactor">
    <cofactor evidence="1">
        <name>thiamine diphosphate</name>
        <dbReference type="ChEBI" id="CHEBI:58937"/>
    </cofactor>
</comment>
<dbReference type="OrthoDB" id="878at2759"/>
<dbReference type="EMBL" id="LVYI01000009">
    <property type="protein sequence ID" value="OAP56313.1"/>
    <property type="molecule type" value="Genomic_DNA"/>
</dbReference>